<dbReference type="Proteomes" id="UP000239757">
    <property type="component" value="Unassembled WGS sequence"/>
</dbReference>
<dbReference type="OrthoDB" id="10576201at2759"/>
<dbReference type="EMBL" id="KZ669161">
    <property type="protein sequence ID" value="PPR86022.1"/>
    <property type="molecule type" value="Genomic_DNA"/>
</dbReference>
<evidence type="ECO:0000313" key="2">
    <source>
        <dbReference type="Proteomes" id="UP000239757"/>
    </source>
</evidence>
<protein>
    <submittedName>
        <fullName evidence="1">Uncharacterized protein</fullName>
    </submittedName>
</protein>
<name>A0A2P5W4J6_GOSBA</name>
<dbReference type="AlphaFoldDB" id="A0A2P5W4J6"/>
<organism evidence="1 2">
    <name type="scientific">Gossypium barbadense</name>
    <name type="common">Sea Island cotton</name>
    <name type="synonym">Hibiscus barbadensis</name>
    <dbReference type="NCBI Taxonomy" id="3634"/>
    <lineage>
        <taxon>Eukaryota</taxon>
        <taxon>Viridiplantae</taxon>
        <taxon>Streptophyta</taxon>
        <taxon>Embryophyta</taxon>
        <taxon>Tracheophyta</taxon>
        <taxon>Spermatophyta</taxon>
        <taxon>Magnoliopsida</taxon>
        <taxon>eudicotyledons</taxon>
        <taxon>Gunneridae</taxon>
        <taxon>Pentapetalae</taxon>
        <taxon>rosids</taxon>
        <taxon>malvids</taxon>
        <taxon>Malvales</taxon>
        <taxon>Malvaceae</taxon>
        <taxon>Malvoideae</taxon>
        <taxon>Gossypium</taxon>
    </lineage>
</organism>
<reference evidence="1 2" key="1">
    <citation type="submission" date="2015-01" db="EMBL/GenBank/DDBJ databases">
        <title>Genome of allotetraploid Gossypium barbadense reveals genomic plasticity and fiber elongation in cotton evolution.</title>
        <authorList>
            <person name="Chen X."/>
            <person name="Liu X."/>
            <person name="Zhao B."/>
            <person name="Zheng H."/>
            <person name="Hu Y."/>
            <person name="Lu G."/>
            <person name="Yang C."/>
            <person name="Chen J."/>
            <person name="Shan C."/>
            <person name="Zhang L."/>
            <person name="Zhou Y."/>
            <person name="Wang L."/>
            <person name="Guo W."/>
            <person name="Bai Y."/>
            <person name="Ruan J."/>
            <person name="Shangguan X."/>
            <person name="Mao Y."/>
            <person name="Jiang J."/>
            <person name="Zhu Y."/>
            <person name="Lei J."/>
            <person name="Kang H."/>
            <person name="Chen S."/>
            <person name="He X."/>
            <person name="Wang R."/>
            <person name="Wang Y."/>
            <person name="Chen J."/>
            <person name="Wang L."/>
            <person name="Yu S."/>
            <person name="Wang B."/>
            <person name="Wei J."/>
            <person name="Song S."/>
            <person name="Lu X."/>
            <person name="Gao Z."/>
            <person name="Gu W."/>
            <person name="Deng X."/>
            <person name="Ma D."/>
            <person name="Wang S."/>
            <person name="Liang W."/>
            <person name="Fang L."/>
            <person name="Cai C."/>
            <person name="Zhu X."/>
            <person name="Zhou B."/>
            <person name="Zhang Y."/>
            <person name="Chen Z."/>
            <person name="Xu S."/>
            <person name="Zhu R."/>
            <person name="Wang S."/>
            <person name="Zhang T."/>
            <person name="Zhao G."/>
        </authorList>
    </citation>
    <scope>NUCLEOTIDE SEQUENCE [LARGE SCALE GENOMIC DNA]</scope>
    <source>
        <strain evidence="2">cv. Xinhai21</strain>
        <tissue evidence="1">Leaf</tissue>
    </source>
</reference>
<gene>
    <name evidence="1" type="ORF">GOBAR_AA34670</name>
</gene>
<proteinExistence type="predicted"/>
<accession>A0A2P5W4J6</accession>
<evidence type="ECO:0000313" key="1">
    <source>
        <dbReference type="EMBL" id="PPR86022.1"/>
    </source>
</evidence>
<sequence length="105" mass="11670">MGVNSHFNPTFNDPMESMVKLNSKVLDPMRHLAIIFKDNGVPKNISSNEGVDSFGRGKGIMISKGRVQGLKVVLSKVATLLAKSFGIVGDNFKTRVMRRFRYQTP</sequence>